<comment type="similarity">
    <text evidence="2">Belongs to the GMC oxidoreductase family.</text>
</comment>
<gene>
    <name evidence="8" type="ORF">PPACK8108_LOCUS1859</name>
</gene>
<dbReference type="GO" id="GO:0016614">
    <property type="term" value="F:oxidoreductase activity, acting on CH-OH group of donors"/>
    <property type="evidence" value="ECO:0007669"/>
    <property type="project" value="InterPro"/>
</dbReference>
<evidence type="ECO:0000256" key="1">
    <source>
        <dbReference type="ARBA" id="ARBA00001974"/>
    </source>
</evidence>
<dbReference type="SUPFAM" id="SSF51905">
    <property type="entry name" value="FAD/NAD(P)-binding domain"/>
    <property type="match status" value="1"/>
</dbReference>
<dbReference type="GO" id="GO:0044550">
    <property type="term" value="P:secondary metabolite biosynthetic process"/>
    <property type="evidence" value="ECO:0007669"/>
    <property type="project" value="TreeGrafter"/>
</dbReference>
<organism evidence="8 9">
    <name type="scientific">Phakopsora pachyrhizi</name>
    <name type="common">Asian soybean rust disease fungus</name>
    <dbReference type="NCBI Taxonomy" id="170000"/>
    <lineage>
        <taxon>Eukaryota</taxon>
        <taxon>Fungi</taxon>
        <taxon>Dikarya</taxon>
        <taxon>Basidiomycota</taxon>
        <taxon>Pucciniomycotina</taxon>
        <taxon>Pucciniomycetes</taxon>
        <taxon>Pucciniales</taxon>
        <taxon>Phakopsoraceae</taxon>
        <taxon>Phakopsora</taxon>
    </lineage>
</organism>
<comment type="cofactor">
    <cofactor evidence="1 5">
        <name>FAD</name>
        <dbReference type="ChEBI" id="CHEBI:57692"/>
    </cofactor>
</comment>
<name>A0AAV0AGM0_PHAPC</name>
<dbReference type="Pfam" id="PF00732">
    <property type="entry name" value="GMC_oxred_N"/>
    <property type="match status" value="1"/>
</dbReference>
<dbReference type="SUPFAM" id="SSF54373">
    <property type="entry name" value="FAD-linked reductases, C-terminal domain"/>
    <property type="match status" value="1"/>
</dbReference>
<feature type="active site" description="Proton acceptor" evidence="4">
    <location>
        <position position="617"/>
    </location>
</feature>
<evidence type="ECO:0000256" key="3">
    <source>
        <dbReference type="ARBA" id="ARBA00023180"/>
    </source>
</evidence>
<protein>
    <submittedName>
        <fullName evidence="8">Choline dehydrogenase</fullName>
    </submittedName>
</protein>
<dbReference type="GO" id="GO:0050660">
    <property type="term" value="F:flavin adenine dinucleotide binding"/>
    <property type="evidence" value="ECO:0007669"/>
    <property type="project" value="InterPro"/>
</dbReference>
<dbReference type="Gene3D" id="3.50.50.60">
    <property type="entry name" value="FAD/NAD(P)-binding domain"/>
    <property type="match status" value="1"/>
</dbReference>
<accession>A0AAV0AGM0</accession>
<proteinExistence type="inferred from homology"/>
<evidence type="ECO:0000313" key="8">
    <source>
        <dbReference type="EMBL" id="CAH7667457.1"/>
    </source>
</evidence>
<dbReference type="InterPro" id="IPR036188">
    <property type="entry name" value="FAD/NAD-bd_sf"/>
</dbReference>
<dbReference type="EMBL" id="CALTRL010000310">
    <property type="protein sequence ID" value="CAH7667457.1"/>
    <property type="molecule type" value="Genomic_DNA"/>
</dbReference>
<dbReference type="Proteomes" id="UP001153365">
    <property type="component" value="Unassembled WGS sequence"/>
</dbReference>
<dbReference type="PANTHER" id="PTHR11552:SF138">
    <property type="entry name" value="DEHYDROGENASE PKFF-RELATED"/>
    <property type="match status" value="1"/>
</dbReference>
<evidence type="ECO:0000259" key="7">
    <source>
        <dbReference type="PROSITE" id="PS00624"/>
    </source>
</evidence>
<dbReference type="Pfam" id="PF05199">
    <property type="entry name" value="GMC_oxred_C"/>
    <property type="match status" value="1"/>
</dbReference>
<evidence type="ECO:0000256" key="2">
    <source>
        <dbReference type="ARBA" id="ARBA00010790"/>
    </source>
</evidence>
<dbReference type="InterPro" id="IPR007867">
    <property type="entry name" value="GMC_OxRtase_C"/>
</dbReference>
<keyword evidence="9" id="KW-1185">Reference proteome</keyword>
<evidence type="ECO:0000313" key="9">
    <source>
        <dbReference type="Proteomes" id="UP001153365"/>
    </source>
</evidence>
<feature type="domain" description="Glucose-methanol-choline oxidoreductase N-terminal" evidence="7">
    <location>
        <begin position="334"/>
        <end position="348"/>
    </location>
</feature>
<evidence type="ECO:0000256" key="6">
    <source>
        <dbReference type="SAM" id="SignalP"/>
    </source>
</evidence>
<evidence type="ECO:0000256" key="4">
    <source>
        <dbReference type="PIRSR" id="PIRSR000137-1"/>
    </source>
</evidence>
<reference evidence="8" key="1">
    <citation type="submission" date="2022-06" db="EMBL/GenBank/DDBJ databases">
        <authorList>
            <consortium name="SYNGENTA / RWTH Aachen University"/>
        </authorList>
    </citation>
    <scope>NUCLEOTIDE SEQUENCE</scope>
</reference>
<dbReference type="InterPro" id="IPR012132">
    <property type="entry name" value="GMC_OxRdtase"/>
</dbReference>
<feature type="binding site" evidence="5">
    <location>
        <begin position="618"/>
        <end position="619"/>
    </location>
    <ligand>
        <name>FAD</name>
        <dbReference type="ChEBI" id="CHEBI:57692"/>
    </ligand>
</feature>
<sequence>MRFFSLVIVGALILYKGPAVGANRQQIFFDSPTSRNINTNASIYTNQTFDYVIIGGGTAGMTIGARLSEDPNIRVAVIEAGEDFEDLPIFNKNYISIPGADTLGCGGKKSDFFNDAVDWGFITEPQHGAANRQVRYARGKTIGGSSTRNFMIYQRGSKGSIDSWAQLTGDSSWNFRSRFDDYQKSVSFTPPKSNLRREHPAAKWDPKSFARSNGPVKVSYPNTPQGFSKFMQLSLNERGIKTTEDFNLGNLMGVQYSSDTIDPQGGHRSTSRSFYTLARSRKNLVVFTKAFAKKILFENLRAPRANGVQFIHHSIFRSQTITLSARREVILSAGAFQSPQLLMVSGVGPKEQLSSNNITIIVESPNVGKGMEDHIFFGPSYPVIDSIDTLTKLTVEPQYLASQFYNFTIHQLGPLTNPVADMIAFERINNSRLSEIGADVLSSYPKDWPHIEYLSAPGAVGDFSNLFAENLKVGLKTRKHFATILGSLVAPRSRGTVKIISKDSSIPPKIDPGWLTDPVDQKVAVEIFKRVRDFFATSIMKTVLDGPELSPGVEIQNDHQILEWIQKNLMTVWHASCTCSMKKKSLGGVLDSKFQVYGTEGLRVVDASSFPSLPPGHPQSTVYMIAERAADLIKQSNA</sequence>
<keyword evidence="3" id="KW-0325">Glycoprotein</keyword>
<feature type="chain" id="PRO_5043796221" evidence="6">
    <location>
        <begin position="22"/>
        <end position="638"/>
    </location>
</feature>
<feature type="active site" description="Proton donor" evidence="4">
    <location>
        <position position="574"/>
    </location>
</feature>
<feature type="signal peptide" evidence="6">
    <location>
        <begin position="1"/>
        <end position="21"/>
    </location>
</feature>
<dbReference type="PIRSF" id="PIRSF000137">
    <property type="entry name" value="Alcohol_oxidase"/>
    <property type="match status" value="1"/>
</dbReference>
<dbReference type="PANTHER" id="PTHR11552">
    <property type="entry name" value="GLUCOSE-METHANOL-CHOLINE GMC OXIDOREDUCTASE"/>
    <property type="match status" value="1"/>
</dbReference>
<dbReference type="InterPro" id="IPR000172">
    <property type="entry name" value="GMC_OxRdtase_N"/>
</dbReference>
<keyword evidence="6" id="KW-0732">Signal</keyword>
<dbReference type="AlphaFoldDB" id="A0AAV0AGM0"/>
<dbReference type="Gene3D" id="3.30.560.10">
    <property type="entry name" value="Glucose Oxidase, domain 3"/>
    <property type="match status" value="1"/>
</dbReference>
<dbReference type="PROSITE" id="PS00624">
    <property type="entry name" value="GMC_OXRED_2"/>
    <property type="match status" value="1"/>
</dbReference>
<keyword evidence="5" id="KW-0274">FAD</keyword>
<keyword evidence="5" id="KW-0285">Flavoprotein</keyword>
<comment type="caution">
    <text evidence="8">The sequence shown here is derived from an EMBL/GenBank/DDBJ whole genome shotgun (WGS) entry which is preliminary data.</text>
</comment>
<evidence type="ECO:0000256" key="5">
    <source>
        <dbReference type="PIRSR" id="PIRSR000137-2"/>
    </source>
</evidence>
<feature type="binding site" evidence="5">
    <location>
        <begin position="573"/>
        <end position="574"/>
    </location>
    <ligand>
        <name>FAD</name>
        <dbReference type="ChEBI" id="CHEBI:57692"/>
    </ligand>
</feature>